<feature type="transmembrane region" description="Helical" evidence="1">
    <location>
        <begin position="115"/>
        <end position="132"/>
    </location>
</feature>
<evidence type="ECO:0000256" key="1">
    <source>
        <dbReference type="SAM" id="Phobius"/>
    </source>
</evidence>
<dbReference type="AlphaFoldDB" id="A0A1H5Z7I6"/>
<organism evidence="2 3">
    <name type="scientific">Thermomonospora echinospora</name>
    <dbReference type="NCBI Taxonomy" id="1992"/>
    <lineage>
        <taxon>Bacteria</taxon>
        <taxon>Bacillati</taxon>
        <taxon>Actinomycetota</taxon>
        <taxon>Actinomycetes</taxon>
        <taxon>Streptosporangiales</taxon>
        <taxon>Thermomonosporaceae</taxon>
        <taxon>Thermomonospora</taxon>
    </lineage>
</organism>
<feature type="transmembrane region" description="Helical" evidence="1">
    <location>
        <begin position="28"/>
        <end position="48"/>
    </location>
</feature>
<keyword evidence="3" id="KW-1185">Reference proteome</keyword>
<gene>
    <name evidence="2" type="ORF">SAMN04489712_104364</name>
</gene>
<proteinExistence type="predicted"/>
<dbReference type="OrthoDB" id="4275665at2"/>
<keyword evidence="1" id="KW-0812">Transmembrane</keyword>
<protein>
    <submittedName>
        <fullName evidence="2">Uncharacterized protein</fullName>
    </submittedName>
</protein>
<evidence type="ECO:0000313" key="3">
    <source>
        <dbReference type="Proteomes" id="UP000236723"/>
    </source>
</evidence>
<dbReference type="Proteomes" id="UP000236723">
    <property type="component" value="Unassembled WGS sequence"/>
</dbReference>
<feature type="transmembrane region" description="Helical" evidence="1">
    <location>
        <begin position="81"/>
        <end position="103"/>
    </location>
</feature>
<accession>A0A1H5Z7I6</accession>
<name>A0A1H5Z7I6_9ACTN</name>
<reference evidence="3" key="1">
    <citation type="submission" date="2016-10" db="EMBL/GenBank/DDBJ databases">
        <authorList>
            <person name="Varghese N."/>
            <person name="Submissions S."/>
        </authorList>
    </citation>
    <scope>NUCLEOTIDE SEQUENCE [LARGE SCALE GENOMIC DNA]</scope>
    <source>
        <strain evidence="3">DSM 43163</strain>
    </source>
</reference>
<dbReference type="EMBL" id="FNVO01000004">
    <property type="protein sequence ID" value="SEG31567.1"/>
    <property type="molecule type" value="Genomic_DNA"/>
</dbReference>
<keyword evidence="1" id="KW-0472">Membrane</keyword>
<sequence length="133" mass="14308">MGGHGASADSADTDRGGRAKSGLRVPGLVNLALGVPAMLPLYLAWWLWTEYLPMDCRSPADVTKPGLTNCYYPTLDHAPVVMFLLVVTGVPLLALVLVVDVLLPLRREGRRLGTWLGMATLIPVPFLICLGLT</sequence>
<keyword evidence="1" id="KW-1133">Transmembrane helix</keyword>
<evidence type="ECO:0000313" key="2">
    <source>
        <dbReference type="EMBL" id="SEG31567.1"/>
    </source>
</evidence>